<name>A0A1G2BSF8_9BACT</name>
<dbReference type="AlphaFoldDB" id="A0A1G2BSF8"/>
<protein>
    <submittedName>
        <fullName evidence="1">Uncharacterized protein</fullName>
    </submittedName>
</protein>
<dbReference type="Gene3D" id="2.120.10.70">
    <property type="entry name" value="Fucose-specific lectin"/>
    <property type="match status" value="1"/>
</dbReference>
<evidence type="ECO:0000313" key="2">
    <source>
        <dbReference type="Proteomes" id="UP000177349"/>
    </source>
</evidence>
<organism evidence="1 2">
    <name type="scientific">Candidatus Komeilibacteria bacterium RIFCSPLOWO2_01_FULL_53_11</name>
    <dbReference type="NCBI Taxonomy" id="1798552"/>
    <lineage>
        <taxon>Bacteria</taxon>
        <taxon>Candidatus Komeiliibacteriota</taxon>
    </lineage>
</organism>
<accession>A0A1G2BSF8</accession>
<dbReference type="EMBL" id="MHKN01000044">
    <property type="protein sequence ID" value="OGY91340.1"/>
    <property type="molecule type" value="Genomic_DNA"/>
</dbReference>
<dbReference type="Proteomes" id="UP000177349">
    <property type="component" value="Unassembled WGS sequence"/>
</dbReference>
<evidence type="ECO:0000313" key="1">
    <source>
        <dbReference type="EMBL" id="OGY91340.1"/>
    </source>
</evidence>
<sequence>MATVGGLYGIGGNGTTGVYGIARGSDDADTYVGVYGENVTGNLDQVLRERKGVYGETNGGLGGSFDVRQSEKAVSNAIADVSYWNADEFGQSIAIGWDNFPVVSYYDPNDKHLYLFHCKTEDCSLKESNDPLPLDTSGDVGRMNSIAIDKSGHPVISYVYTSAGSTYLKFVHCNSINCRTALGAPNFSIKTLDNTTSISVGQYSHIAVDQNGHPVISYIDAATTDLRLIHCNDESCTPSSNDPSVLLYDDASSYNSLAIDKNNHPVVSVLKSSAPSALYVMHCTDEHCLLPIEGPATISGSTGISYNSIAIGNDNRPVVSYYNGSVGTLGLYEVHCQNENCSGLLDASPRLDGDGTVANRAGMYNAIAIDYNGHPVISYFQYVGPGNILKLKYIHCETTNCSSVTSGTPRELDSSTYAPVSLAIDSSGRPVMSYVNYLGPGNDKSTLNVYRCVDEKCVMTIETQYDFAAGVRACVKDSAGAVLNSNGIYGTGGKYAGYFEGDLMIAGLGSGNPWGHAVLRIGDTYLTRRNLKGLLCKAGLGSC</sequence>
<gene>
    <name evidence="1" type="ORF">A3B31_02675</name>
</gene>
<proteinExistence type="predicted"/>
<reference evidence="1 2" key="1">
    <citation type="journal article" date="2016" name="Nat. Commun.">
        <title>Thousands of microbial genomes shed light on interconnected biogeochemical processes in an aquifer system.</title>
        <authorList>
            <person name="Anantharaman K."/>
            <person name="Brown C.T."/>
            <person name="Hug L.A."/>
            <person name="Sharon I."/>
            <person name="Castelle C.J."/>
            <person name="Probst A.J."/>
            <person name="Thomas B.C."/>
            <person name="Singh A."/>
            <person name="Wilkins M.J."/>
            <person name="Karaoz U."/>
            <person name="Brodie E.L."/>
            <person name="Williams K.H."/>
            <person name="Hubbard S.S."/>
            <person name="Banfield J.F."/>
        </authorList>
    </citation>
    <scope>NUCLEOTIDE SEQUENCE [LARGE SCALE GENOMIC DNA]</scope>
</reference>
<comment type="caution">
    <text evidence="1">The sequence shown here is derived from an EMBL/GenBank/DDBJ whole genome shotgun (WGS) entry which is preliminary data.</text>
</comment>